<dbReference type="InterPro" id="IPR011009">
    <property type="entry name" value="Kinase-like_dom_sf"/>
</dbReference>
<dbReference type="Proteomes" id="UP000332933">
    <property type="component" value="Unassembled WGS sequence"/>
</dbReference>
<feature type="compositionally biased region" description="Basic and acidic residues" evidence="6">
    <location>
        <begin position="1077"/>
        <end position="1089"/>
    </location>
</feature>
<feature type="transmembrane region" description="Helical" evidence="7">
    <location>
        <begin position="1219"/>
        <end position="1237"/>
    </location>
</feature>
<dbReference type="PANTHER" id="PTHR24188:SF29">
    <property type="entry name" value="GH09064P"/>
    <property type="match status" value="1"/>
</dbReference>
<proteinExistence type="inferred from homology"/>
<feature type="repeat" description="ANK" evidence="5">
    <location>
        <begin position="237"/>
        <end position="270"/>
    </location>
</feature>
<evidence type="ECO:0000256" key="5">
    <source>
        <dbReference type="PROSITE-ProRule" id="PRU00023"/>
    </source>
</evidence>
<evidence type="ECO:0000256" key="2">
    <source>
        <dbReference type="ARBA" id="ARBA00022837"/>
    </source>
</evidence>
<dbReference type="SUPFAM" id="SSF56112">
    <property type="entry name" value="Protein kinase-like (PK-like)"/>
    <property type="match status" value="1"/>
</dbReference>
<dbReference type="Gene3D" id="1.10.238.10">
    <property type="entry name" value="EF-hand"/>
    <property type="match status" value="1"/>
</dbReference>
<dbReference type="InterPro" id="IPR002110">
    <property type="entry name" value="Ankyrin_rpt"/>
</dbReference>
<dbReference type="SUPFAM" id="SSF47473">
    <property type="entry name" value="EF-hand"/>
    <property type="match status" value="1"/>
</dbReference>
<dbReference type="SUPFAM" id="SSF48403">
    <property type="entry name" value="Ankyrin repeat"/>
    <property type="match status" value="1"/>
</dbReference>
<keyword evidence="1" id="KW-0677">Repeat</keyword>
<evidence type="ECO:0000313" key="11">
    <source>
        <dbReference type="EMBL" id="VFU01499.1"/>
    </source>
</evidence>
<dbReference type="InterPro" id="IPR002048">
    <property type="entry name" value="EF_hand_dom"/>
</dbReference>
<dbReference type="GO" id="GO:0004672">
    <property type="term" value="F:protein kinase activity"/>
    <property type="evidence" value="ECO:0007669"/>
    <property type="project" value="InterPro"/>
</dbReference>
<evidence type="ECO:0000256" key="1">
    <source>
        <dbReference type="ARBA" id="ARBA00022737"/>
    </source>
</evidence>
<dbReference type="GO" id="GO:0005524">
    <property type="term" value="F:ATP binding"/>
    <property type="evidence" value="ECO:0007669"/>
    <property type="project" value="InterPro"/>
</dbReference>
<evidence type="ECO:0000256" key="4">
    <source>
        <dbReference type="ARBA" id="ARBA00024334"/>
    </source>
</evidence>
<protein>
    <submittedName>
        <fullName evidence="11">Aste57867_24865 protein</fullName>
    </submittedName>
</protein>
<dbReference type="PROSITE" id="PS50222">
    <property type="entry name" value="EF_HAND_2"/>
    <property type="match status" value="1"/>
</dbReference>
<comment type="similarity">
    <text evidence="4">Belongs to the protein kinase superfamily. Ser/Thr protein kinase family. CDPK subfamily.</text>
</comment>
<evidence type="ECO:0000256" key="7">
    <source>
        <dbReference type="SAM" id="Phobius"/>
    </source>
</evidence>
<dbReference type="SMART" id="SM00220">
    <property type="entry name" value="S_TKc"/>
    <property type="match status" value="1"/>
</dbReference>
<gene>
    <name evidence="11" type="primary">Aste57867_24865</name>
    <name evidence="10" type="ORF">As57867_024787</name>
    <name evidence="11" type="ORF">ASTE57867_24865</name>
</gene>
<feature type="repeat" description="ANK" evidence="5">
    <location>
        <begin position="30"/>
        <end position="63"/>
    </location>
</feature>
<dbReference type="PANTHER" id="PTHR24188">
    <property type="entry name" value="ANKYRIN REPEAT PROTEIN"/>
    <property type="match status" value="1"/>
</dbReference>
<dbReference type="Gene3D" id="1.25.40.20">
    <property type="entry name" value="Ankyrin repeat-containing domain"/>
    <property type="match status" value="4"/>
</dbReference>
<evidence type="ECO:0000313" key="12">
    <source>
        <dbReference type="Proteomes" id="UP000332933"/>
    </source>
</evidence>
<dbReference type="InterPro" id="IPR011992">
    <property type="entry name" value="EF-hand-dom_pair"/>
</dbReference>
<keyword evidence="2" id="KW-0106">Calcium</keyword>
<dbReference type="SMART" id="SM00248">
    <property type="entry name" value="ANK"/>
    <property type="match status" value="9"/>
</dbReference>
<evidence type="ECO:0000256" key="6">
    <source>
        <dbReference type="SAM" id="MobiDB-lite"/>
    </source>
</evidence>
<feature type="domain" description="Protein kinase" evidence="8">
    <location>
        <begin position="529"/>
        <end position="849"/>
    </location>
</feature>
<evidence type="ECO:0000313" key="10">
    <source>
        <dbReference type="EMBL" id="KAF0683085.1"/>
    </source>
</evidence>
<feature type="domain" description="EF-hand" evidence="9">
    <location>
        <begin position="520"/>
        <end position="555"/>
    </location>
</feature>
<feature type="repeat" description="ANK" evidence="5">
    <location>
        <begin position="168"/>
        <end position="201"/>
    </location>
</feature>
<dbReference type="Pfam" id="PF00069">
    <property type="entry name" value="Pkinase"/>
    <property type="match status" value="2"/>
</dbReference>
<keyword evidence="7" id="KW-0812">Transmembrane</keyword>
<feature type="transmembrane region" description="Helical" evidence="7">
    <location>
        <begin position="1290"/>
        <end position="1309"/>
    </location>
</feature>
<evidence type="ECO:0000259" key="9">
    <source>
        <dbReference type="PROSITE" id="PS50222"/>
    </source>
</evidence>
<reference evidence="11 12" key="1">
    <citation type="submission" date="2019-03" db="EMBL/GenBank/DDBJ databases">
        <authorList>
            <person name="Gaulin E."/>
            <person name="Dumas B."/>
        </authorList>
    </citation>
    <scope>NUCLEOTIDE SEQUENCE [LARGE SCALE GENOMIC DNA]</scope>
    <source>
        <strain evidence="11">CBS 568.67</strain>
    </source>
</reference>
<dbReference type="Gene3D" id="1.10.510.10">
    <property type="entry name" value="Transferase(Phosphotransferase) domain 1"/>
    <property type="match status" value="1"/>
</dbReference>
<reference evidence="10" key="2">
    <citation type="submission" date="2019-06" db="EMBL/GenBank/DDBJ databases">
        <title>Genomics analysis of Aphanomyces spp. identifies a new class of oomycete effector associated with host adaptation.</title>
        <authorList>
            <person name="Gaulin E."/>
        </authorList>
    </citation>
    <scope>NUCLEOTIDE SEQUENCE</scope>
    <source>
        <strain evidence="10">CBS 578.67</strain>
    </source>
</reference>
<dbReference type="GO" id="GO:0005509">
    <property type="term" value="F:calcium ion binding"/>
    <property type="evidence" value="ECO:0007669"/>
    <property type="project" value="InterPro"/>
</dbReference>
<accession>A0A485LS76</accession>
<dbReference type="Pfam" id="PF00023">
    <property type="entry name" value="Ank"/>
    <property type="match status" value="1"/>
</dbReference>
<keyword evidence="12" id="KW-1185">Reference proteome</keyword>
<dbReference type="EMBL" id="VJMH01007452">
    <property type="protein sequence ID" value="KAF0683085.1"/>
    <property type="molecule type" value="Genomic_DNA"/>
</dbReference>
<feature type="transmembrane region" description="Helical" evidence="7">
    <location>
        <begin position="1316"/>
        <end position="1334"/>
    </location>
</feature>
<dbReference type="PROSITE" id="PS00018">
    <property type="entry name" value="EF_HAND_1"/>
    <property type="match status" value="1"/>
</dbReference>
<feature type="region of interest" description="Disordered" evidence="6">
    <location>
        <begin position="1059"/>
        <end position="1090"/>
    </location>
</feature>
<dbReference type="Pfam" id="PF06728">
    <property type="entry name" value="PIG-U"/>
    <property type="match status" value="1"/>
</dbReference>
<organism evidence="11 12">
    <name type="scientific">Aphanomyces stellatus</name>
    <dbReference type="NCBI Taxonomy" id="120398"/>
    <lineage>
        <taxon>Eukaryota</taxon>
        <taxon>Sar</taxon>
        <taxon>Stramenopiles</taxon>
        <taxon>Oomycota</taxon>
        <taxon>Saprolegniomycetes</taxon>
        <taxon>Saprolegniales</taxon>
        <taxon>Verrucalvaceae</taxon>
        <taxon>Aphanomyces</taxon>
    </lineage>
</organism>
<evidence type="ECO:0000256" key="3">
    <source>
        <dbReference type="ARBA" id="ARBA00023043"/>
    </source>
</evidence>
<dbReference type="PROSITE" id="PS50088">
    <property type="entry name" value="ANK_REPEAT"/>
    <property type="match status" value="6"/>
</dbReference>
<dbReference type="EMBL" id="CAADRA010007478">
    <property type="protein sequence ID" value="VFU01499.1"/>
    <property type="molecule type" value="Genomic_DNA"/>
</dbReference>
<dbReference type="PROSITE" id="PS50297">
    <property type="entry name" value="ANK_REP_REGION"/>
    <property type="match status" value="6"/>
</dbReference>
<feature type="repeat" description="ANK" evidence="5">
    <location>
        <begin position="99"/>
        <end position="132"/>
    </location>
</feature>
<keyword evidence="3 5" id="KW-0040">ANK repeat</keyword>
<evidence type="ECO:0000259" key="8">
    <source>
        <dbReference type="PROSITE" id="PS50011"/>
    </source>
</evidence>
<dbReference type="InterPro" id="IPR000719">
    <property type="entry name" value="Prot_kinase_dom"/>
</dbReference>
<dbReference type="PROSITE" id="PS50011">
    <property type="entry name" value="PROTEIN_KINASE_DOM"/>
    <property type="match status" value="1"/>
</dbReference>
<feature type="repeat" description="ANK" evidence="5">
    <location>
        <begin position="133"/>
        <end position="156"/>
    </location>
</feature>
<dbReference type="Pfam" id="PF12796">
    <property type="entry name" value="Ank_2"/>
    <property type="match status" value="3"/>
</dbReference>
<name>A0A485LS76_9STRA</name>
<keyword evidence="7" id="KW-1133">Transmembrane helix</keyword>
<dbReference type="InterPro" id="IPR018247">
    <property type="entry name" value="EF_Hand_1_Ca_BS"/>
</dbReference>
<keyword evidence="7" id="KW-0472">Membrane</keyword>
<dbReference type="InterPro" id="IPR036770">
    <property type="entry name" value="Ankyrin_rpt-contain_sf"/>
</dbReference>
<feature type="repeat" description="ANK" evidence="5">
    <location>
        <begin position="64"/>
        <end position="87"/>
    </location>
</feature>
<sequence>MLAAWKGRLEIVQLLFERPDLHDINLGDNLGMSALHLACMEGHESVVTFLLAQSGCDINAKDGELNTPLMLAARKGRLEIVQLLLERPDLHDINLGGNLGRSALHESCMEGHESVVTFLLAQSGCDINAKDGNRNTPLMLAAWKGRLEIVQLLLERPDIHDINLGGNGGRSALHQACMEGHESVVTFLLAQSGCDINAKDRELNTPLMLAAWKGRLEIVQLLFERPDIHDINLGGNGGRSALHQACMEGHESVVTFLLAQSGCDINAKDRNQNSPLIHASMEGHLAVVRRLIAFDGNDITAFGSDNKRAIDWAIEKNHFDVVHALYEPAEGIQIPGGRLFLERMAPYLTQVSAMTLLLKDLPIDVLNGQVVLRDSHSYSWTTFLDLARAVPTDVRLSCVKAIFNLEQFAPVARDLCRTLAFMKDQNGREAIHTTDAATREYLYGLLFFCGRYDIFDGPPVHVSATAVVVTAFDHGICSQVFQEHADSSTNALDRPEFFACSRILGRLSTERNVANNAHKRDSELWKAEFDLWDKDGNGQMSEDEFMRYCSQHFGGKLKVAMKFMRNEDEYDREVKARARLNANFVLHLLPSVEQKLVKEHVMKLKINGDIDMAEYPYVLVMPAADRSLEDIHLKERPNDTKTRHLLHEVALGLQHLHKMHLVHGDLKKLNVLRVQNQLKLIDFDATTAVDQPLGAKYSSGILPPEMFHKIESTDDLAKYKAYWRDEVSDSKRWKKLKPRNNYVVKSFRCGRTGDLPYSLVAATPAVDVWSFGCLVYQMLSGVELIPTDINQDVVSDRMQAAATWTDDELQKRIETNVPDENAQDLVKRLLVVDPKKRLGVAEVLQHAFFTSVVDMSPFVARLDEMEKNQEEIKRRADTVLARVGENQTLQQETHNQVASQMEQSTHVALSAMVEANQVDVPTSFVVLPFKLGQAIASPSFANRLSTFVNQMKPVCSQLKQSYDEWTKADSLEKVHVVTSSVLTLVGQVSRGQPMYLYLIDEGTGEVVVPMEKGGLYPIEIQSDDAVFWTTSVQWIERGLQLLDSGVRVAQMAQKTETWLESKTVGPQSDHKKGKKDAKKDQDEHEKANANEKVTFKAAANPTTEVVLPRELSSSKQPVVQVRGAALREMKRWFKTHDRNQSFGGLKPVMTNEGRVLWTTLDLVSVESMAQNSDECLGDQDSWSFLDATYLWVLQYPDLIPNIDVFWYFFMELFDRFRSYFLFLLHLNPFIFVLPLCIRLRTRPLVYASVLLALFSIFQAYPSFGDVDKETATVLRVKNKFLYGIQSKNRVLWALVWIVACGTPVLVIFTPSKYLNTLVWLFGISLVILLAAIWFSPWTNETHVIKNGTWTLKTRAGWSESWTKGYKLDKMGRVYTVAERIEK</sequence>
<feature type="transmembrane region" description="Helical" evidence="7">
    <location>
        <begin position="1244"/>
        <end position="1263"/>
    </location>
</feature>
<dbReference type="OrthoDB" id="549017at2759"/>